<keyword evidence="5" id="KW-0472">Membrane</keyword>
<protein>
    <submittedName>
        <fullName evidence="7">Protease 4</fullName>
        <ecNumber evidence="7">3.4.21.-</ecNumber>
    </submittedName>
</protein>
<dbReference type="GO" id="GO:0016020">
    <property type="term" value="C:membrane"/>
    <property type="evidence" value="ECO:0007669"/>
    <property type="project" value="InterPro"/>
</dbReference>
<comment type="caution">
    <text evidence="7">The sequence shown here is derived from an EMBL/GenBank/DDBJ whole genome shotgun (WGS) entry which is preliminary data.</text>
</comment>
<comment type="similarity">
    <text evidence="1">Belongs to the peptidase S49 family.</text>
</comment>
<evidence type="ECO:0000256" key="2">
    <source>
        <dbReference type="ARBA" id="ARBA00022670"/>
    </source>
</evidence>
<dbReference type="Gene3D" id="3.90.226.10">
    <property type="entry name" value="2-enoyl-CoA Hydratase, Chain A, domain 1"/>
    <property type="match status" value="2"/>
</dbReference>
<sequence>MKQFFKFMFASCLGVLLSTIILFVTFFIIVTSIISSSTKSVPNIEENSVLVIKLDKPIYDREVSDFSNLFMSDKEDIDVSSSIGLTEFIAVINKAKSDPKIKAIMLDLSIIQANGWATVQEMRDALVSFKESKKKIYAFSDTYTQNAYYLATVADEISLNPVGHLQLTGLGGEVMFVKDLLNKFDIDVELLRPANNDYKSAGEMFVNNKMSEANKKQIKAYVSSIWDYIANNMSQSRKIDITTLNNNVSNLETFMAEDALKNKYVDNLSFRTDIQEKIKKDLNLKKVNWVQYKKYRNSIVDIMPKGKDQIAVIYAFGDVAQGKGGDLSIGSETIVKEIRRAVENSRVKAIVLRINSGGGDAIASEQMTNEVIKANKVKPVIVSMGDVAASAGYEMGCGASKIVANPVTITGSIGVFGVVPNFGRALKKNLGIGFDTIQTHKNSVFLSGVTPMSTDTRIMMQKSIDVFYKNFVNRVATGRNKSFQYIDSIAKGRVWVAKDAKEIGLIDEFGGLYKSIEIAAKEAKIKDYGVIALPKTKDIAEQIFSAMGQEVELKMFTKELGKPYSFFLELKSISDMKGVQARIPYLISF</sequence>
<feature type="domain" description="Peptidase S49" evidence="6">
    <location>
        <begin position="375"/>
        <end position="525"/>
    </location>
</feature>
<dbReference type="PIRSF" id="PIRSF001217">
    <property type="entry name" value="Protease_4_SppA"/>
    <property type="match status" value="1"/>
</dbReference>
<gene>
    <name evidence="7" type="primary">sppA_3</name>
    <name evidence="7" type="ORF">SDC9_22727</name>
</gene>
<dbReference type="CDD" id="cd07023">
    <property type="entry name" value="S49_Sppa_N_C"/>
    <property type="match status" value="1"/>
</dbReference>
<dbReference type="CDD" id="cd07018">
    <property type="entry name" value="S49_SppA_67K_type"/>
    <property type="match status" value="1"/>
</dbReference>
<accession>A0A644UCZ0</accession>
<dbReference type="NCBIfam" id="TIGR00705">
    <property type="entry name" value="SppA_67K"/>
    <property type="match status" value="1"/>
</dbReference>
<dbReference type="GO" id="GO:0006465">
    <property type="term" value="P:signal peptide processing"/>
    <property type="evidence" value="ECO:0007669"/>
    <property type="project" value="InterPro"/>
</dbReference>
<keyword evidence="2 7" id="KW-0645">Protease</keyword>
<evidence type="ECO:0000259" key="6">
    <source>
        <dbReference type="Pfam" id="PF01343"/>
    </source>
</evidence>
<dbReference type="EC" id="3.4.21.-" evidence="7"/>
<evidence type="ECO:0000256" key="3">
    <source>
        <dbReference type="ARBA" id="ARBA00022801"/>
    </source>
</evidence>
<dbReference type="Pfam" id="PF01343">
    <property type="entry name" value="Peptidase_S49"/>
    <property type="match status" value="2"/>
</dbReference>
<dbReference type="InterPro" id="IPR047272">
    <property type="entry name" value="S49_SppA_C"/>
</dbReference>
<keyword evidence="5" id="KW-0812">Transmembrane</keyword>
<dbReference type="InterPro" id="IPR004634">
    <property type="entry name" value="Pept_S49_pIV"/>
</dbReference>
<dbReference type="EMBL" id="VSSQ01000101">
    <property type="protein sequence ID" value="MPL76876.1"/>
    <property type="molecule type" value="Genomic_DNA"/>
</dbReference>
<dbReference type="SUPFAM" id="SSF52096">
    <property type="entry name" value="ClpP/crotonase"/>
    <property type="match status" value="2"/>
</dbReference>
<evidence type="ECO:0000256" key="1">
    <source>
        <dbReference type="ARBA" id="ARBA00008683"/>
    </source>
</evidence>
<dbReference type="GO" id="GO:0008236">
    <property type="term" value="F:serine-type peptidase activity"/>
    <property type="evidence" value="ECO:0007669"/>
    <property type="project" value="UniProtKB-KW"/>
</dbReference>
<dbReference type="InterPro" id="IPR029045">
    <property type="entry name" value="ClpP/crotonase-like_dom_sf"/>
</dbReference>
<feature type="transmembrane region" description="Helical" evidence="5">
    <location>
        <begin position="7"/>
        <end position="34"/>
    </location>
</feature>
<keyword evidence="5" id="KW-1133">Transmembrane helix</keyword>
<dbReference type="InterPro" id="IPR002142">
    <property type="entry name" value="Peptidase_S49"/>
</dbReference>
<name>A0A644UCZ0_9ZZZZ</name>
<reference evidence="7" key="1">
    <citation type="submission" date="2019-08" db="EMBL/GenBank/DDBJ databases">
        <authorList>
            <person name="Kucharzyk K."/>
            <person name="Murdoch R.W."/>
            <person name="Higgins S."/>
            <person name="Loffler F."/>
        </authorList>
    </citation>
    <scope>NUCLEOTIDE SEQUENCE</scope>
</reference>
<dbReference type="PANTHER" id="PTHR33209:SF1">
    <property type="entry name" value="PEPTIDASE S49 DOMAIN-CONTAINING PROTEIN"/>
    <property type="match status" value="1"/>
</dbReference>
<dbReference type="Gene3D" id="6.20.330.10">
    <property type="match status" value="2"/>
</dbReference>
<organism evidence="7">
    <name type="scientific">bioreactor metagenome</name>
    <dbReference type="NCBI Taxonomy" id="1076179"/>
    <lineage>
        <taxon>unclassified sequences</taxon>
        <taxon>metagenomes</taxon>
        <taxon>ecological metagenomes</taxon>
    </lineage>
</organism>
<dbReference type="InterPro" id="IPR047217">
    <property type="entry name" value="S49_SppA_67K_type_N"/>
</dbReference>
<evidence type="ECO:0000256" key="4">
    <source>
        <dbReference type="ARBA" id="ARBA00022825"/>
    </source>
</evidence>
<dbReference type="PANTHER" id="PTHR33209">
    <property type="entry name" value="PROTEASE 4"/>
    <property type="match status" value="1"/>
</dbReference>
<keyword evidence="4" id="KW-0720">Serine protease</keyword>
<proteinExistence type="inferred from homology"/>
<keyword evidence="3 7" id="KW-0378">Hydrolase</keyword>
<evidence type="ECO:0000256" key="5">
    <source>
        <dbReference type="SAM" id="Phobius"/>
    </source>
</evidence>
<feature type="domain" description="Peptidase S49" evidence="6">
    <location>
        <begin position="129"/>
        <end position="284"/>
    </location>
</feature>
<evidence type="ECO:0000313" key="7">
    <source>
        <dbReference type="EMBL" id="MPL76876.1"/>
    </source>
</evidence>
<dbReference type="AlphaFoldDB" id="A0A644UCZ0"/>